<protein>
    <submittedName>
        <fullName evidence="1">Uncharacterized protein</fullName>
    </submittedName>
</protein>
<feature type="non-terminal residue" evidence="1">
    <location>
        <position position="118"/>
    </location>
</feature>
<name>A0AAV2I198_LYMST</name>
<gene>
    <name evidence="1" type="ORF">GSLYS_00013523001</name>
</gene>
<keyword evidence="2" id="KW-1185">Reference proteome</keyword>
<dbReference type="EMBL" id="CAXITT010000355">
    <property type="protein sequence ID" value="CAL1539790.1"/>
    <property type="molecule type" value="Genomic_DNA"/>
</dbReference>
<organism evidence="1 2">
    <name type="scientific">Lymnaea stagnalis</name>
    <name type="common">Great pond snail</name>
    <name type="synonym">Helix stagnalis</name>
    <dbReference type="NCBI Taxonomy" id="6523"/>
    <lineage>
        <taxon>Eukaryota</taxon>
        <taxon>Metazoa</taxon>
        <taxon>Spiralia</taxon>
        <taxon>Lophotrochozoa</taxon>
        <taxon>Mollusca</taxon>
        <taxon>Gastropoda</taxon>
        <taxon>Heterobranchia</taxon>
        <taxon>Euthyneura</taxon>
        <taxon>Panpulmonata</taxon>
        <taxon>Hygrophila</taxon>
        <taxon>Lymnaeoidea</taxon>
        <taxon>Lymnaeidae</taxon>
        <taxon>Lymnaea</taxon>
    </lineage>
</organism>
<dbReference type="AlphaFoldDB" id="A0AAV2I198"/>
<sequence length="118" mass="13150">NVNVEKHVLTLPIRGFVNTEMNILDVVFYPPSPPATPPTEFKMSSSKAVCCLVDNAMERDAVESLLSIAHGVDKRAHVSETEPPLLPQRTFPANNNQIKRHSTLEQILKGECLDSYNH</sequence>
<reference evidence="1 2" key="1">
    <citation type="submission" date="2024-04" db="EMBL/GenBank/DDBJ databases">
        <authorList>
            <consortium name="Genoscope - CEA"/>
            <person name="William W."/>
        </authorList>
    </citation>
    <scope>NUCLEOTIDE SEQUENCE [LARGE SCALE GENOMIC DNA]</scope>
</reference>
<accession>A0AAV2I198</accession>
<feature type="non-terminal residue" evidence="1">
    <location>
        <position position="1"/>
    </location>
</feature>
<comment type="caution">
    <text evidence="1">The sequence shown here is derived from an EMBL/GenBank/DDBJ whole genome shotgun (WGS) entry which is preliminary data.</text>
</comment>
<evidence type="ECO:0000313" key="1">
    <source>
        <dbReference type="EMBL" id="CAL1539790.1"/>
    </source>
</evidence>
<dbReference type="Proteomes" id="UP001497497">
    <property type="component" value="Unassembled WGS sequence"/>
</dbReference>
<proteinExistence type="predicted"/>
<evidence type="ECO:0000313" key="2">
    <source>
        <dbReference type="Proteomes" id="UP001497497"/>
    </source>
</evidence>